<comment type="caution">
    <text evidence="2">The sequence shown here is derived from an EMBL/GenBank/DDBJ whole genome shotgun (WGS) entry which is preliminary data.</text>
</comment>
<feature type="chain" id="PRO_5031027148" evidence="1">
    <location>
        <begin position="24"/>
        <end position="331"/>
    </location>
</feature>
<evidence type="ECO:0000313" key="3">
    <source>
        <dbReference type="Proteomes" id="UP000518887"/>
    </source>
</evidence>
<evidence type="ECO:0000256" key="1">
    <source>
        <dbReference type="SAM" id="SignalP"/>
    </source>
</evidence>
<keyword evidence="3" id="KW-1185">Reference proteome</keyword>
<dbReference type="RefSeq" id="WP_184657447.1">
    <property type="nucleotide sequence ID" value="NZ_CP031518.1"/>
</dbReference>
<reference evidence="2 3" key="1">
    <citation type="submission" date="2020-08" db="EMBL/GenBank/DDBJ databases">
        <title>Genomic Encyclopedia of Type Strains, Phase IV (KMG-IV): sequencing the most valuable type-strain genomes for metagenomic binning, comparative biology and taxonomic classification.</title>
        <authorList>
            <person name="Goeker M."/>
        </authorList>
    </citation>
    <scope>NUCLEOTIDE SEQUENCE [LARGE SCALE GENOMIC DNA]</scope>
    <source>
        <strain evidence="2 3">DSM 103462</strain>
    </source>
</reference>
<evidence type="ECO:0000313" key="2">
    <source>
        <dbReference type="EMBL" id="MBB5225298.1"/>
    </source>
</evidence>
<dbReference type="Proteomes" id="UP000518887">
    <property type="component" value="Unassembled WGS sequence"/>
</dbReference>
<proteinExistence type="predicted"/>
<gene>
    <name evidence="2" type="ORF">HNP76_000642</name>
</gene>
<protein>
    <submittedName>
        <fullName evidence="2">Uncharacterized protein</fullName>
    </submittedName>
</protein>
<dbReference type="AlphaFoldDB" id="A0A7W8G7H5"/>
<feature type="signal peptide" evidence="1">
    <location>
        <begin position="1"/>
        <end position="23"/>
    </location>
</feature>
<keyword evidence="1" id="KW-0732">Signal</keyword>
<dbReference type="EMBL" id="JACHFQ010000002">
    <property type="protein sequence ID" value="MBB5225298.1"/>
    <property type="molecule type" value="Genomic_DNA"/>
</dbReference>
<organism evidence="2 3">
    <name type="scientific">Treponema ruminis</name>
    <dbReference type="NCBI Taxonomy" id="744515"/>
    <lineage>
        <taxon>Bacteria</taxon>
        <taxon>Pseudomonadati</taxon>
        <taxon>Spirochaetota</taxon>
        <taxon>Spirochaetia</taxon>
        <taxon>Spirochaetales</taxon>
        <taxon>Treponemataceae</taxon>
        <taxon>Treponema</taxon>
    </lineage>
</organism>
<sequence>MKLLKKLAAASILFASAVSFTFAVDYGKLATSLADGSLQKTVGNGLNDFGDSLGFSVPQSAVQQNVYAEAFIGKVFPAVPPHFAVGFNTGFTHLNTQGLADAADTLGIDGVKSDLYFPVLNADVRIGGVFLPFDIGFSFMTLDVSSMIPMDAKFSAEFLTFAVDARYALLEDGLITPAISVGVGYSMNSGSFNASNSDAETNIDYDVKTLYGQVQISKTLNVPVVKIGFTPFIGLRGVISNYSNDWSWKYKGESLSKIQDAAKIAKLSIPALNGDGTASSDGFGGFQPQVYGGVGFNFMLIQLTASVCADLRHVGGDDNLWSGALSLRAKL</sequence>
<accession>A0A7W8G7H5</accession>
<name>A0A7W8G7H5_9SPIR</name>